<accession>A0A1G2LB49</accession>
<organism evidence="2 3">
    <name type="scientific">Candidatus Sungbacteria bacterium RIFCSPLOWO2_01_FULL_59_16</name>
    <dbReference type="NCBI Taxonomy" id="1802280"/>
    <lineage>
        <taxon>Bacteria</taxon>
        <taxon>Candidatus Sungiibacteriota</taxon>
    </lineage>
</organism>
<gene>
    <name evidence="2" type="ORF">A3B37_00765</name>
</gene>
<feature type="region of interest" description="Disordered" evidence="1">
    <location>
        <begin position="1"/>
        <end position="24"/>
    </location>
</feature>
<evidence type="ECO:0000256" key="1">
    <source>
        <dbReference type="SAM" id="MobiDB-lite"/>
    </source>
</evidence>
<dbReference type="STRING" id="1802280.A3B37_00765"/>
<feature type="compositionally biased region" description="Basic and acidic residues" evidence="1">
    <location>
        <begin position="14"/>
        <end position="23"/>
    </location>
</feature>
<evidence type="ECO:0000313" key="3">
    <source>
        <dbReference type="Proteomes" id="UP000176705"/>
    </source>
</evidence>
<sequence length="78" mass="8171">MFIGAVLNLSDEQPPGRESDRNNKKTAAAFSAGRLPLRLGEGGALIVLIELRAAVLAVSAATCAATPFAPGPQRSRRR</sequence>
<dbReference type="EMBL" id="MHQS01000010">
    <property type="protein sequence ID" value="OHA08866.1"/>
    <property type="molecule type" value="Genomic_DNA"/>
</dbReference>
<name>A0A1G2LB49_9BACT</name>
<dbReference type="AlphaFoldDB" id="A0A1G2LB49"/>
<reference evidence="2 3" key="1">
    <citation type="journal article" date="2016" name="Nat. Commun.">
        <title>Thousands of microbial genomes shed light on interconnected biogeochemical processes in an aquifer system.</title>
        <authorList>
            <person name="Anantharaman K."/>
            <person name="Brown C.T."/>
            <person name="Hug L.A."/>
            <person name="Sharon I."/>
            <person name="Castelle C.J."/>
            <person name="Probst A.J."/>
            <person name="Thomas B.C."/>
            <person name="Singh A."/>
            <person name="Wilkins M.J."/>
            <person name="Karaoz U."/>
            <person name="Brodie E.L."/>
            <person name="Williams K.H."/>
            <person name="Hubbard S.S."/>
            <person name="Banfield J.F."/>
        </authorList>
    </citation>
    <scope>NUCLEOTIDE SEQUENCE [LARGE SCALE GENOMIC DNA]</scope>
</reference>
<evidence type="ECO:0000313" key="2">
    <source>
        <dbReference type="EMBL" id="OHA08866.1"/>
    </source>
</evidence>
<dbReference type="Proteomes" id="UP000176705">
    <property type="component" value="Unassembled WGS sequence"/>
</dbReference>
<proteinExistence type="predicted"/>
<comment type="caution">
    <text evidence="2">The sequence shown here is derived from an EMBL/GenBank/DDBJ whole genome shotgun (WGS) entry which is preliminary data.</text>
</comment>
<protein>
    <submittedName>
        <fullName evidence="2">Uncharacterized protein</fullName>
    </submittedName>
</protein>